<gene>
    <name evidence="1" type="ORF">ACFQ3U_02905</name>
</gene>
<proteinExistence type="predicted"/>
<reference evidence="2" key="1">
    <citation type="journal article" date="2019" name="Int. J. Syst. Evol. Microbiol.">
        <title>The Global Catalogue of Microorganisms (GCM) 10K type strain sequencing project: providing services to taxonomists for standard genome sequencing and annotation.</title>
        <authorList>
            <consortium name="The Broad Institute Genomics Platform"/>
            <consortium name="The Broad Institute Genome Sequencing Center for Infectious Disease"/>
            <person name="Wu L."/>
            <person name="Ma J."/>
        </authorList>
    </citation>
    <scope>NUCLEOTIDE SEQUENCE [LARGE SCALE GENOMIC DNA]</scope>
    <source>
        <strain evidence="2">CCUG 50213</strain>
    </source>
</reference>
<organism evidence="1 2">
    <name type="scientific">Leucobacter albus</name>
    <dbReference type="NCBI Taxonomy" id="272210"/>
    <lineage>
        <taxon>Bacteria</taxon>
        <taxon>Bacillati</taxon>
        <taxon>Actinomycetota</taxon>
        <taxon>Actinomycetes</taxon>
        <taxon>Micrococcales</taxon>
        <taxon>Microbacteriaceae</taxon>
        <taxon>Leucobacter</taxon>
    </lineage>
</organism>
<dbReference type="Proteomes" id="UP001597181">
    <property type="component" value="Unassembled WGS sequence"/>
</dbReference>
<protein>
    <recommendedName>
        <fullName evidence="3">DivIVA domain-containing protein</fullName>
    </recommendedName>
</protein>
<accession>A0ABW3TK67</accession>
<evidence type="ECO:0000313" key="2">
    <source>
        <dbReference type="Proteomes" id="UP001597181"/>
    </source>
</evidence>
<evidence type="ECO:0000313" key="1">
    <source>
        <dbReference type="EMBL" id="MFD1200842.1"/>
    </source>
</evidence>
<keyword evidence="2" id="KW-1185">Reference proteome</keyword>
<evidence type="ECO:0008006" key="3">
    <source>
        <dbReference type="Google" id="ProtNLM"/>
    </source>
</evidence>
<dbReference type="RefSeq" id="WP_343959421.1">
    <property type="nucleotide sequence ID" value="NZ_BAAAKZ010000003.1"/>
</dbReference>
<sequence length="119" mass="12949">MSAPAAEHRVPHGESLRYAGERYPKETSMNARVELAGAIIAHRFQISKLASRYDLDAVDTLLDEVARRVAAGESGGEIARTVVSSSLGEARGLLHAGYRRDDVDEYLEQLVKRLDGLAG</sequence>
<comment type="caution">
    <text evidence="1">The sequence shown here is derived from an EMBL/GenBank/DDBJ whole genome shotgun (WGS) entry which is preliminary data.</text>
</comment>
<name>A0ABW3TK67_9MICO</name>
<dbReference type="EMBL" id="JBHTLY010000001">
    <property type="protein sequence ID" value="MFD1200842.1"/>
    <property type="molecule type" value="Genomic_DNA"/>
</dbReference>